<accession>A0AAW5JYD2</accession>
<evidence type="ECO:0000256" key="2">
    <source>
        <dbReference type="ARBA" id="ARBA00023004"/>
    </source>
</evidence>
<dbReference type="Gene3D" id="3.20.20.100">
    <property type="entry name" value="NADP-dependent oxidoreductase domain"/>
    <property type="match status" value="1"/>
</dbReference>
<proteinExistence type="predicted"/>
<dbReference type="SUPFAM" id="SSF46548">
    <property type="entry name" value="alpha-helical ferredoxin"/>
    <property type="match status" value="1"/>
</dbReference>
<keyword evidence="3" id="KW-0411">Iron-sulfur</keyword>
<dbReference type="InterPro" id="IPR053135">
    <property type="entry name" value="AKR2_Oxidoreductase"/>
</dbReference>
<dbReference type="InterPro" id="IPR017896">
    <property type="entry name" value="4Fe4S_Fe-S-bd"/>
</dbReference>
<evidence type="ECO:0000256" key="1">
    <source>
        <dbReference type="ARBA" id="ARBA00022723"/>
    </source>
</evidence>
<dbReference type="InterPro" id="IPR023210">
    <property type="entry name" value="NADP_OxRdtase_dom"/>
</dbReference>
<keyword evidence="2" id="KW-0408">Iron</keyword>
<dbReference type="Pfam" id="PF00248">
    <property type="entry name" value="Aldo_ket_red"/>
    <property type="match status" value="1"/>
</dbReference>
<dbReference type="InterPro" id="IPR036812">
    <property type="entry name" value="NAD(P)_OxRdtase_dom_sf"/>
</dbReference>
<dbReference type="PROSITE" id="PS00198">
    <property type="entry name" value="4FE4S_FER_1"/>
    <property type="match status" value="2"/>
</dbReference>
<keyword evidence="1" id="KW-0479">Metal-binding</keyword>
<reference evidence="5 6" key="1">
    <citation type="submission" date="2022-06" db="EMBL/GenBank/DDBJ databases">
        <title>Isolation of gut microbiota from human fecal samples.</title>
        <authorList>
            <person name="Pamer E.G."/>
            <person name="Barat B."/>
            <person name="Waligurski E."/>
            <person name="Medina S."/>
            <person name="Paddock L."/>
            <person name="Mostad J."/>
        </authorList>
    </citation>
    <scope>NUCLEOTIDE SEQUENCE [LARGE SCALE GENOMIC DNA]</scope>
    <source>
        <strain evidence="5 6">DFI.9.90</strain>
    </source>
</reference>
<organism evidence="5 6">
    <name type="scientific">Cloacibacillus evryensis</name>
    <dbReference type="NCBI Taxonomy" id="508460"/>
    <lineage>
        <taxon>Bacteria</taxon>
        <taxon>Thermotogati</taxon>
        <taxon>Synergistota</taxon>
        <taxon>Synergistia</taxon>
        <taxon>Synergistales</taxon>
        <taxon>Synergistaceae</taxon>
        <taxon>Cloacibacillus</taxon>
    </lineage>
</organism>
<keyword evidence="6" id="KW-1185">Reference proteome</keyword>
<dbReference type="Gene3D" id="3.30.70.20">
    <property type="match status" value="1"/>
</dbReference>
<feature type="domain" description="4Fe-4S ferredoxin-type" evidence="4">
    <location>
        <begin position="335"/>
        <end position="366"/>
    </location>
</feature>
<dbReference type="GO" id="GO:0051536">
    <property type="term" value="F:iron-sulfur cluster binding"/>
    <property type="evidence" value="ECO:0007669"/>
    <property type="project" value="UniProtKB-KW"/>
</dbReference>
<evidence type="ECO:0000313" key="6">
    <source>
        <dbReference type="Proteomes" id="UP001205919"/>
    </source>
</evidence>
<evidence type="ECO:0000313" key="5">
    <source>
        <dbReference type="EMBL" id="MCQ4813237.1"/>
    </source>
</evidence>
<feature type="domain" description="4Fe-4S ferredoxin-type" evidence="4">
    <location>
        <begin position="277"/>
        <end position="308"/>
    </location>
</feature>
<dbReference type="InterPro" id="IPR017900">
    <property type="entry name" value="4Fe4S_Fe_S_CS"/>
</dbReference>
<dbReference type="GO" id="GO:0046872">
    <property type="term" value="F:metal ion binding"/>
    <property type="evidence" value="ECO:0007669"/>
    <property type="project" value="UniProtKB-KW"/>
</dbReference>
<dbReference type="EMBL" id="JANFYT010000003">
    <property type="protein sequence ID" value="MCQ4813237.1"/>
    <property type="molecule type" value="Genomic_DNA"/>
</dbReference>
<dbReference type="Pfam" id="PF13187">
    <property type="entry name" value="Fer4_9"/>
    <property type="match status" value="1"/>
</dbReference>
<protein>
    <submittedName>
        <fullName evidence="5">Aldo/keto reductase</fullName>
    </submittedName>
</protein>
<dbReference type="AlphaFoldDB" id="A0AAW5JYD2"/>
<dbReference type="RefSeq" id="WP_008708939.1">
    <property type="nucleotide sequence ID" value="NZ_CABKQM010000002.1"/>
</dbReference>
<gene>
    <name evidence="5" type="ORF">NE630_02225</name>
</gene>
<evidence type="ECO:0000256" key="3">
    <source>
        <dbReference type="ARBA" id="ARBA00023014"/>
    </source>
</evidence>
<dbReference type="Proteomes" id="UP001205919">
    <property type="component" value="Unassembled WGS sequence"/>
</dbReference>
<dbReference type="PROSITE" id="PS51379">
    <property type="entry name" value="4FE4S_FER_2"/>
    <property type="match status" value="2"/>
</dbReference>
<name>A0AAW5JYD2_9BACT</name>
<dbReference type="CDD" id="cd19096">
    <property type="entry name" value="AKR_Fe-S_oxidoreductase"/>
    <property type="match status" value="1"/>
</dbReference>
<dbReference type="PANTHER" id="PTHR43312">
    <property type="entry name" value="D-THREO-ALDOSE 1-DEHYDROGENASE"/>
    <property type="match status" value="1"/>
</dbReference>
<comment type="caution">
    <text evidence="5">The sequence shown here is derived from an EMBL/GenBank/DDBJ whole genome shotgun (WGS) entry which is preliminary data.</text>
</comment>
<dbReference type="PANTHER" id="PTHR43312:SF2">
    <property type="entry name" value="OXIDOREDUCTASE"/>
    <property type="match status" value="1"/>
</dbReference>
<dbReference type="SUPFAM" id="SSF51430">
    <property type="entry name" value="NAD(P)-linked oxidoreductase"/>
    <property type="match status" value="1"/>
</dbReference>
<sequence length="377" mass="42987">MKKLGFGFMRLPMTDKDDPKSIDKEMLKKMVDIFLERGFTYFDTAYMYHDHASEAALREVLTERHPRGAFTVATKLPLMFLEKEGDQERIFDEQLEKCGVGYFDYYLLHNVNVHTYEKMKEFDSFGFIAKMKERGLIKHIGFSYHDDAELLDRVLTEHPEAEFVQLQLNYLDWDNESIQSRRCYETARRHGKPVVVMEPVKGGALAEVPGSVKELFRKYAPEMSAASWAVRFAASLDGVMVVLSGMSDMEQLLDNVGYMEDFKPLSAEEKEILDGAKKIISDANAIQCTACRYCVEGCPMGIPIPEYFALYNAEKQSNAAVFSISTQGVYYANITKTRRKASECVECGQCERACPQHIKIIECLKKVAETFETEAAE</sequence>
<evidence type="ECO:0000259" key="4">
    <source>
        <dbReference type="PROSITE" id="PS51379"/>
    </source>
</evidence>